<reference evidence="4 5" key="1">
    <citation type="submission" date="2023-07" db="EMBL/GenBank/DDBJ databases">
        <title>Sequencing the genomes of 1000 actinobacteria strains.</title>
        <authorList>
            <person name="Klenk H.-P."/>
        </authorList>
    </citation>
    <scope>NUCLEOTIDE SEQUENCE [LARGE SCALE GENOMIC DNA]</scope>
    <source>
        <strain evidence="4 5">DSM 44711</strain>
    </source>
</reference>
<accession>A0AAE3ZWK0</accession>
<sequence>MTVARRVLAALLSLLALGSAVRLVSPSVPDLPGVRRQLAFIRDALDDGAATDAQALFPEGFYFLHVLYGLTWVSLGQRGIAVPEAVAEASWALERVESPAGRAPFDPGLTPAYGVFYAGWTNWLRGGLLTVRDDPGQRARFLADSAALADAFAASPFLAAYPGQAWPCDSTVAIASLRLAARYDPARFAPVVARWVGQVRDRLDPATGLLPHTVTPVVTGARGTSQAIIQRFLVDVDPVFAREQYALFRARFLDRPLGLGPAVREYPHGTDGPADVDSGPLPLGISLSTTVVALGAARVHGDTSLAAGYASFGEFAGLPVDTTGTKRYAFGLMPIGDAFLAWSKTARPWTVPVPDPPPPVLSPWWRVPLLAILLVVGLGPWLPGIVRRVRARRALAPGRDAGDTTTVTPATETARTRPPP</sequence>
<evidence type="ECO:0000313" key="4">
    <source>
        <dbReference type="EMBL" id="MDR7326196.1"/>
    </source>
</evidence>
<feature type="chain" id="PRO_5042296109" evidence="3">
    <location>
        <begin position="23"/>
        <end position="420"/>
    </location>
</feature>
<gene>
    <name evidence="4" type="ORF">J2S44_006446</name>
</gene>
<proteinExistence type="predicted"/>
<dbReference type="Proteomes" id="UP001183629">
    <property type="component" value="Unassembled WGS sequence"/>
</dbReference>
<evidence type="ECO:0000313" key="5">
    <source>
        <dbReference type="Proteomes" id="UP001183629"/>
    </source>
</evidence>
<evidence type="ECO:0000256" key="1">
    <source>
        <dbReference type="SAM" id="MobiDB-lite"/>
    </source>
</evidence>
<evidence type="ECO:0000256" key="3">
    <source>
        <dbReference type="SAM" id="SignalP"/>
    </source>
</evidence>
<keyword evidence="2" id="KW-0812">Transmembrane</keyword>
<dbReference type="RefSeq" id="WP_310421519.1">
    <property type="nucleotide sequence ID" value="NZ_JAVDYC010000001.1"/>
</dbReference>
<name>A0AAE3ZWK0_9ACTN</name>
<feature type="transmembrane region" description="Helical" evidence="2">
    <location>
        <begin position="364"/>
        <end position="383"/>
    </location>
</feature>
<feature type="signal peptide" evidence="3">
    <location>
        <begin position="1"/>
        <end position="22"/>
    </location>
</feature>
<dbReference type="EMBL" id="JAVDYC010000001">
    <property type="protein sequence ID" value="MDR7326196.1"/>
    <property type="molecule type" value="Genomic_DNA"/>
</dbReference>
<feature type="region of interest" description="Disordered" evidence="1">
    <location>
        <begin position="397"/>
        <end position="420"/>
    </location>
</feature>
<comment type="caution">
    <text evidence="4">The sequence shown here is derived from an EMBL/GenBank/DDBJ whole genome shotgun (WGS) entry which is preliminary data.</text>
</comment>
<organism evidence="4 5">
    <name type="scientific">Catenuloplanes niger</name>
    <dbReference type="NCBI Taxonomy" id="587534"/>
    <lineage>
        <taxon>Bacteria</taxon>
        <taxon>Bacillati</taxon>
        <taxon>Actinomycetota</taxon>
        <taxon>Actinomycetes</taxon>
        <taxon>Micromonosporales</taxon>
        <taxon>Micromonosporaceae</taxon>
        <taxon>Catenuloplanes</taxon>
    </lineage>
</organism>
<evidence type="ECO:0000256" key="2">
    <source>
        <dbReference type="SAM" id="Phobius"/>
    </source>
</evidence>
<keyword evidence="2" id="KW-1133">Transmembrane helix</keyword>
<keyword evidence="5" id="KW-1185">Reference proteome</keyword>
<dbReference type="AlphaFoldDB" id="A0AAE3ZWK0"/>
<feature type="compositionally biased region" description="Low complexity" evidence="1">
    <location>
        <begin position="404"/>
        <end position="413"/>
    </location>
</feature>
<keyword evidence="2" id="KW-0472">Membrane</keyword>
<protein>
    <submittedName>
        <fullName evidence="4">Uncharacterized protein</fullName>
    </submittedName>
</protein>
<keyword evidence="3" id="KW-0732">Signal</keyword>